<proteinExistence type="predicted"/>
<keyword evidence="3" id="KW-1185">Reference proteome</keyword>
<name>A0A4Z2I2I4_9TELE</name>
<protein>
    <submittedName>
        <fullName evidence="2">Uncharacterized protein</fullName>
    </submittedName>
</protein>
<gene>
    <name evidence="2" type="ORF">EYF80_017625</name>
</gene>
<sequence>MLLWIACTSAWLVGLGAQNGLRSEMGRIVLFTAGPQGKRGWRLEEVGYGGPVRSDQLLKVPLLLRVMGAGAQEETPRL</sequence>
<dbReference type="AlphaFoldDB" id="A0A4Z2I2I4"/>
<dbReference type="Proteomes" id="UP000314294">
    <property type="component" value="Unassembled WGS sequence"/>
</dbReference>
<reference evidence="2 3" key="1">
    <citation type="submission" date="2019-03" db="EMBL/GenBank/DDBJ databases">
        <title>First draft genome of Liparis tanakae, snailfish: a comprehensive survey of snailfish specific genes.</title>
        <authorList>
            <person name="Kim W."/>
            <person name="Song I."/>
            <person name="Jeong J.-H."/>
            <person name="Kim D."/>
            <person name="Kim S."/>
            <person name="Ryu S."/>
            <person name="Song J.Y."/>
            <person name="Lee S.K."/>
        </authorList>
    </citation>
    <scope>NUCLEOTIDE SEQUENCE [LARGE SCALE GENOMIC DNA]</scope>
    <source>
        <tissue evidence="2">Muscle</tissue>
    </source>
</reference>
<dbReference type="EMBL" id="SRLO01000141">
    <property type="protein sequence ID" value="TNN72197.1"/>
    <property type="molecule type" value="Genomic_DNA"/>
</dbReference>
<feature type="signal peptide" evidence="1">
    <location>
        <begin position="1"/>
        <end position="17"/>
    </location>
</feature>
<evidence type="ECO:0000313" key="2">
    <source>
        <dbReference type="EMBL" id="TNN72197.1"/>
    </source>
</evidence>
<organism evidence="2 3">
    <name type="scientific">Liparis tanakae</name>
    <name type="common">Tanaka's snailfish</name>
    <dbReference type="NCBI Taxonomy" id="230148"/>
    <lineage>
        <taxon>Eukaryota</taxon>
        <taxon>Metazoa</taxon>
        <taxon>Chordata</taxon>
        <taxon>Craniata</taxon>
        <taxon>Vertebrata</taxon>
        <taxon>Euteleostomi</taxon>
        <taxon>Actinopterygii</taxon>
        <taxon>Neopterygii</taxon>
        <taxon>Teleostei</taxon>
        <taxon>Neoteleostei</taxon>
        <taxon>Acanthomorphata</taxon>
        <taxon>Eupercaria</taxon>
        <taxon>Perciformes</taxon>
        <taxon>Cottioidei</taxon>
        <taxon>Cottales</taxon>
        <taxon>Liparidae</taxon>
        <taxon>Liparis</taxon>
    </lineage>
</organism>
<feature type="chain" id="PRO_5021354458" evidence="1">
    <location>
        <begin position="18"/>
        <end position="78"/>
    </location>
</feature>
<comment type="caution">
    <text evidence="2">The sequence shown here is derived from an EMBL/GenBank/DDBJ whole genome shotgun (WGS) entry which is preliminary data.</text>
</comment>
<evidence type="ECO:0000256" key="1">
    <source>
        <dbReference type="SAM" id="SignalP"/>
    </source>
</evidence>
<evidence type="ECO:0000313" key="3">
    <source>
        <dbReference type="Proteomes" id="UP000314294"/>
    </source>
</evidence>
<accession>A0A4Z2I2I4</accession>
<keyword evidence="1" id="KW-0732">Signal</keyword>